<dbReference type="Proteomes" id="UP000195755">
    <property type="component" value="Chromosome"/>
</dbReference>
<evidence type="ECO:0000256" key="2">
    <source>
        <dbReference type="ARBA" id="ARBA00022833"/>
    </source>
</evidence>
<proteinExistence type="predicted"/>
<dbReference type="PANTHER" id="PTHR11079:SF202">
    <property type="entry name" value="TRNA-SPECIFIC ADENOSINE DEAMINASE"/>
    <property type="match status" value="1"/>
</dbReference>
<dbReference type="GO" id="GO:0052717">
    <property type="term" value="F:tRNA-specific adenosine-34 deaminase activity"/>
    <property type="evidence" value="ECO:0007669"/>
    <property type="project" value="TreeGrafter"/>
</dbReference>
<evidence type="ECO:0000256" key="1">
    <source>
        <dbReference type="ARBA" id="ARBA00022723"/>
    </source>
</evidence>
<evidence type="ECO:0000313" key="6">
    <source>
        <dbReference type="Proteomes" id="UP000195755"/>
    </source>
</evidence>
<name>A0A1Z2L1M7_9ACTN</name>
<keyword evidence="1" id="KW-0479">Metal-binding</keyword>
<dbReference type="Pfam" id="PF00383">
    <property type="entry name" value="dCMP_cyt_deam_1"/>
    <property type="match status" value="1"/>
</dbReference>
<dbReference type="GO" id="GO:0002100">
    <property type="term" value="P:tRNA wobble adenosine to inosine editing"/>
    <property type="evidence" value="ECO:0007669"/>
    <property type="project" value="TreeGrafter"/>
</dbReference>
<keyword evidence="2" id="KW-0862">Zinc</keyword>
<organism evidence="5 6">
    <name type="scientific">Streptomyces albireticuli</name>
    <dbReference type="NCBI Taxonomy" id="1940"/>
    <lineage>
        <taxon>Bacteria</taxon>
        <taxon>Bacillati</taxon>
        <taxon>Actinomycetota</taxon>
        <taxon>Actinomycetes</taxon>
        <taxon>Kitasatosporales</taxon>
        <taxon>Streptomycetaceae</taxon>
        <taxon>Streptomyces</taxon>
    </lineage>
</organism>
<dbReference type="InterPro" id="IPR016192">
    <property type="entry name" value="APOBEC/CMP_deaminase_Zn-bd"/>
</dbReference>
<reference evidence="5 6" key="1">
    <citation type="submission" date="2017-06" db="EMBL/GenBank/DDBJ databases">
        <title>Streptomyces albireticuli Genome sequencing and assembly.</title>
        <authorList>
            <person name="Wang Y."/>
            <person name="Du B."/>
            <person name="Ding Y."/>
            <person name="Liu H."/>
            <person name="Hou Q."/>
            <person name="Liu K."/>
            <person name="Yao L."/>
            <person name="Wang C."/>
        </authorList>
    </citation>
    <scope>NUCLEOTIDE SEQUENCE [LARGE SCALE GENOMIC DNA]</scope>
    <source>
        <strain evidence="5 6">MDJK11</strain>
    </source>
</reference>
<dbReference type="Gene3D" id="3.40.140.10">
    <property type="entry name" value="Cytidine Deaminase, domain 2"/>
    <property type="match status" value="1"/>
</dbReference>
<sequence length="180" mass="18626">MGGALGTAPPARARSVANSPAREECWDGDWPPRLRAAVADAMTAAVGHARAARWPFGAVLVDPADGSVVLGAGNSAEGGDVTAHAEVNLLRKAVAAGVPLRPCVVVSTAEPCPMCAGALVWSEVRGVAYGTSIAYLVSRGFPQMRVPFGEIVARSTLPRPSLAHHIRTDLTDPLYRAVPG</sequence>
<evidence type="ECO:0000313" key="5">
    <source>
        <dbReference type="EMBL" id="ARZ68200.1"/>
    </source>
</evidence>
<dbReference type="GO" id="GO:0008270">
    <property type="term" value="F:zinc ion binding"/>
    <property type="evidence" value="ECO:0007669"/>
    <property type="project" value="InterPro"/>
</dbReference>
<gene>
    <name evidence="5" type="ORF">SMD11_2551</name>
</gene>
<dbReference type="InterPro" id="IPR002125">
    <property type="entry name" value="CMP_dCMP_dom"/>
</dbReference>
<dbReference type="PROSITE" id="PS51747">
    <property type="entry name" value="CYT_DCMP_DEAMINASES_2"/>
    <property type="match status" value="1"/>
</dbReference>
<dbReference type="SUPFAM" id="SSF53927">
    <property type="entry name" value="Cytidine deaminase-like"/>
    <property type="match status" value="1"/>
</dbReference>
<dbReference type="OrthoDB" id="9802676at2"/>
<evidence type="ECO:0000256" key="3">
    <source>
        <dbReference type="SAM" id="MobiDB-lite"/>
    </source>
</evidence>
<feature type="region of interest" description="Disordered" evidence="3">
    <location>
        <begin position="1"/>
        <end position="25"/>
    </location>
</feature>
<protein>
    <recommendedName>
        <fullName evidence="4">CMP/dCMP-type deaminase domain-containing protein</fullName>
    </recommendedName>
</protein>
<dbReference type="RefSeq" id="WP_159395285.1">
    <property type="nucleotide sequence ID" value="NZ_CP021744.1"/>
</dbReference>
<dbReference type="PANTHER" id="PTHR11079">
    <property type="entry name" value="CYTOSINE DEAMINASE FAMILY MEMBER"/>
    <property type="match status" value="1"/>
</dbReference>
<dbReference type="KEGG" id="salj:SMD11_2551"/>
<dbReference type="EMBL" id="CP021744">
    <property type="protein sequence ID" value="ARZ68200.1"/>
    <property type="molecule type" value="Genomic_DNA"/>
</dbReference>
<evidence type="ECO:0000259" key="4">
    <source>
        <dbReference type="PROSITE" id="PS51747"/>
    </source>
</evidence>
<feature type="domain" description="CMP/dCMP-type deaminase" evidence="4">
    <location>
        <begin position="29"/>
        <end position="144"/>
    </location>
</feature>
<dbReference type="InterPro" id="IPR016193">
    <property type="entry name" value="Cytidine_deaminase-like"/>
</dbReference>
<accession>A0A1Z2L1M7</accession>
<dbReference type="CDD" id="cd01285">
    <property type="entry name" value="nucleoside_deaminase"/>
    <property type="match status" value="1"/>
</dbReference>
<dbReference type="PROSITE" id="PS00903">
    <property type="entry name" value="CYT_DCMP_DEAMINASES_1"/>
    <property type="match status" value="1"/>
</dbReference>
<dbReference type="AlphaFoldDB" id="A0A1Z2L1M7"/>